<dbReference type="InterPro" id="IPR000719">
    <property type="entry name" value="Prot_kinase_dom"/>
</dbReference>
<proteinExistence type="inferred from homology"/>
<protein>
    <recommendedName>
        <fullName evidence="3">Protein kinase domain-containing protein</fullName>
    </recommendedName>
</protein>
<dbReference type="PANTHER" id="PTHR12984:SF15">
    <property type="entry name" value="PROTEIN-ASSOCIATING WITH THE CARBOXYL-TERMINAL DOMAIN OF EZRIN"/>
    <property type="match status" value="1"/>
</dbReference>
<reference evidence="4 5" key="1">
    <citation type="submission" date="2019-01" db="EMBL/GenBank/DDBJ databases">
        <authorList>
            <person name="Sayadi A."/>
        </authorList>
    </citation>
    <scope>NUCLEOTIDE SEQUENCE [LARGE SCALE GENOMIC DNA]</scope>
</reference>
<comment type="similarity">
    <text evidence="1">Belongs to the protein kinase superfamily.</text>
</comment>
<dbReference type="Gene3D" id="1.10.510.10">
    <property type="entry name" value="Transferase(Phosphotransferase) domain 1"/>
    <property type="match status" value="1"/>
</dbReference>
<dbReference type="GO" id="GO:0004672">
    <property type="term" value="F:protein kinase activity"/>
    <property type="evidence" value="ECO:0007669"/>
    <property type="project" value="InterPro"/>
</dbReference>
<dbReference type="EMBL" id="CAACVG010008500">
    <property type="protein sequence ID" value="VEN50069.1"/>
    <property type="molecule type" value="Genomic_DNA"/>
</dbReference>
<name>A0A653CQV7_CALMS</name>
<dbReference type="SUPFAM" id="SSF56112">
    <property type="entry name" value="Protein kinase-like (PK-like)"/>
    <property type="match status" value="1"/>
</dbReference>
<dbReference type="InterPro" id="IPR051177">
    <property type="entry name" value="CIK-Related_Protein"/>
</dbReference>
<feature type="region of interest" description="Disordered" evidence="2">
    <location>
        <begin position="477"/>
        <end position="502"/>
    </location>
</feature>
<feature type="region of interest" description="Disordered" evidence="2">
    <location>
        <begin position="601"/>
        <end position="620"/>
    </location>
</feature>
<feature type="domain" description="Protein kinase" evidence="3">
    <location>
        <begin position="1"/>
        <end position="248"/>
    </location>
</feature>
<dbReference type="Gene3D" id="1.25.10.10">
    <property type="entry name" value="Leucine-rich Repeat Variant"/>
    <property type="match status" value="1"/>
</dbReference>
<gene>
    <name evidence="4" type="ORF">CALMAC_LOCUS10959</name>
</gene>
<feature type="compositionally biased region" description="Acidic residues" evidence="2">
    <location>
        <begin position="610"/>
        <end position="620"/>
    </location>
</feature>
<evidence type="ECO:0000256" key="1">
    <source>
        <dbReference type="ARBA" id="ARBA00038349"/>
    </source>
</evidence>
<dbReference type="InterPro" id="IPR011989">
    <property type="entry name" value="ARM-like"/>
</dbReference>
<evidence type="ECO:0000256" key="2">
    <source>
        <dbReference type="SAM" id="MobiDB-lite"/>
    </source>
</evidence>
<organism evidence="4 5">
    <name type="scientific">Callosobruchus maculatus</name>
    <name type="common">Southern cowpea weevil</name>
    <name type="synonym">Pulse bruchid</name>
    <dbReference type="NCBI Taxonomy" id="64391"/>
    <lineage>
        <taxon>Eukaryota</taxon>
        <taxon>Metazoa</taxon>
        <taxon>Ecdysozoa</taxon>
        <taxon>Arthropoda</taxon>
        <taxon>Hexapoda</taxon>
        <taxon>Insecta</taxon>
        <taxon>Pterygota</taxon>
        <taxon>Neoptera</taxon>
        <taxon>Endopterygota</taxon>
        <taxon>Coleoptera</taxon>
        <taxon>Polyphaga</taxon>
        <taxon>Cucujiformia</taxon>
        <taxon>Chrysomeloidea</taxon>
        <taxon>Chrysomelidae</taxon>
        <taxon>Bruchinae</taxon>
        <taxon>Bruchini</taxon>
        <taxon>Callosobruchus</taxon>
    </lineage>
</organism>
<evidence type="ECO:0000313" key="4">
    <source>
        <dbReference type="EMBL" id="VEN50069.1"/>
    </source>
</evidence>
<evidence type="ECO:0000259" key="3">
    <source>
        <dbReference type="PROSITE" id="PS50011"/>
    </source>
</evidence>
<dbReference type="GO" id="GO:0005524">
    <property type="term" value="F:ATP binding"/>
    <property type="evidence" value="ECO:0007669"/>
    <property type="project" value="InterPro"/>
</dbReference>
<dbReference type="PROSITE" id="PS50011">
    <property type="entry name" value="PROTEIN_KINASE_DOM"/>
    <property type="match status" value="1"/>
</dbReference>
<dbReference type="Proteomes" id="UP000410492">
    <property type="component" value="Unassembled WGS sequence"/>
</dbReference>
<evidence type="ECO:0000313" key="5">
    <source>
        <dbReference type="Proteomes" id="UP000410492"/>
    </source>
</evidence>
<dbReference type="AlphaFoldDB" id="A0A653CQV7"/>
<dbReference type="SUPFAM" id="SSF48371">
    <property type="entry name" value="ARM repeat"/>
    <property type="match status" value="1"/>
</dbReference>
<accession>A0A653CQV7</accession>
<feature type="compositionally biased region" description="Acidic residues" evidence="2">
    <location>
        <begin position="486"/>
        <end position="502"/>
    </location>
</feature>
<dbReference type="OrthoDB" id="9942861at2759"/>
<keyword evidence="5" id="KW-1185">Reference proteome</keyword>
<dbReference type="InterPro" id="IPR011009">
    <property type="entry name" value="Kinase-like_dom_sf"/>
</dbReference>
<dbReference type="InterPro" id="IPR016024">
    <property type="entry name" value="ARM-type_fold"/>
</dbReference>
<sequence length="620" mass="71076">MGNEQSETHGIEIEEKALEVRDFWSQHYAYVYDSENLTNLTVFVGESPTDGFLGTSQSPLEKYSKNLMVYRHPCILKYVSSWKKYSKCYLAVEEVTPLSQVLGTLNSFQILIGLHSIAKALYFLHEHAQSSHNNVCITSIYVTRDGSWKLGGMEYLCKYKELNSEYLHKTKISRYNKAVDPKEDTFIEKERQYLIDVYAFGVLVCELLKSKSSDEISTEFYEYCKKSLQHVDITQRPTFKAILEHDFFSHDFITIHNFLVELPLKSDTEKAQFFQQLVERLKCFDRTLVASLLSGLLLSRLVLLNTTAQKKLLPYLLAIQNDDTEVSSTQVLFSEDIFKKYLCPKLLEIFKVRDAQIRMVLLEHFPNFIHMFSEEELQSYILPELLVGIKDTNDTLVSVTLRTLADLIPILGAATVIGGKRAKLFHDGRPTQMERTLSKTIKTHFKNSVIPQDVPIDQLSLSNTVPRVTSVENVNVLPERPRPDGEEISIDEIEQSTDGDGDLEIWDEWDLNEGQNQLINTENNLSAGIQSKTSEKTSSKEPLDVKQFIRRSSIPDITELDIKNQRSSKSDDIDFFQDMEPVINTNNKYVVPEIGDKNVESKLAIQPNDTNEEGWGEEDW</sequence>
<dbReference type="PANTHER" id="PTHR12984">
    <property type="entry name" value="SCY1-RELATED S/T PROTEIN KINASE-LIKE"/>
    <property type="match status" value="1"/>
</dbReference>